<feature type="compositionally biased region" description="Basic and acidic residues" evidence="1">
    <location>
        <begin position="67"/>
        <end position="85"/>
    </location>
</feature>
<keyword evidence="3" id="KW-1185">Reference proteome</keyword>
<dbReference type="Proteomes" id="UP001215280">
    <property type="component" value="Unassembled WGS sequence"/>
</dbReference>
<comment type="caution">
    <text evidence="2">The sequence shown here is derived from an EMBL/GenBank/DDBJ whole genome shotgun (WGS) entry which is preliminary data.</text>
</comment>
<accession>A0AAD7MWS0</accession>
<gene>
    <name evidence="2" type="ORF">DFH07DRAFT_779927</name>
</gene>
<evidence type="ECO:0000313" key="3">
    <source>
        <dbReference type="Proteomes" id="UP001215280"/>
    </source>
</evidence>
<evidence type="ECO:0000256" key="1">
    <source>
        <dbReference type="SAM" id="MobiDB-lite"/>
    </source>
</evidence>
<sequence>MSSAHPPDPTARSDINSFVQNLRHAGKVKGTAPSSISQPKSSLSDAKLETNAGLRPKGQKHKMTQTRTDREPEGSSKQSRVEESQLKAMKEKLGKKIPIQKLVFLPDGIICRILTAMTTSHPSELLRTYVKGLLGLFFCISKIPLRGVEGAREEAKNHVIMALPHLGTTGVSALHHHHLSSTSCCSACEGNYVQADIASTATATKIVSQFAANSI</sequence>
<protein>
    <submittedName>
        <fullName evidence="2">Uncharacterized protein</fullName>
    </submittedName>
</protein>
<feature type="compositionally biased region" description="Low complexity" evidence="1">
    <location>
        <begin position="34"/>
        <end position="44"/>
    </location>
</feature>
<name>A0AAD7MWS0_9AGAR</name>
<reference evidence="2" key="1">
    <citation type="submission" date="2023-03" db="EMBL/GenBank/DDBJ databases">
        <title>Massive genome expansion in bonnet fungi (Mycena s.s.) driven by repeated elements and novel gene families across ecological guilds.</title>
        <authorList>
            <consortium name="Lawrence Berkeley National Laboratory"/>
            <person name="Harder C.B."/>
            <person name="Miyauchi S."/>
            <person name="Viragh M."/>
            <person name="Kuo A."/>
            <person name="Thoen E."/>
            <person name="Andreopoulos B."/>
            <person name="Lu D."/>
            <person name="Skrede I."/>
            <person name="Drula E."/>
            <person name="Henrissat B."/>
            <person name="Morin E."/>
            <person name="Kohler A."/>
            <person name="Barry K."/>
            <person name="LaButti K."/>
            <person name="Morin E."/>
            <person name="Salamov A."/>
            <person name="Lipzen A."/>
            <person name="Mereny Z."/>
            <person name="Hegedus B."/>
            <person name="Baldrian P."/>
            <person name="Stursova M."/>
            <person name="Weitz H."/>
            <person name="Taylor A."/>
            <person name="Grigoriev I.V."/>
            <person name="Nagy L.G."/>
            <person name="Martin F."/>
            <person name="Kauserud H."/>
        </authorList>
    </citation>
    <scope>NUCLEOTIDE SEQUENCE</scope>
    <source>
        <strain evidence="2">CBHHK188m</strain>
    </source>
</reference>
<proteinExistence type="predicted"/>
<dbReference type="AlphaFoldDB" id="A0AAD7MWS0"/>
<organism evidence="2 3">
    <name type="scientific">Mycena maculata</name>
    <dbReference type="NCBI Taxonomy" id="230809"/>
    <lineage>
        <taxon>Eukaryota</taxon>
        <taxon>Fungi</taxon>
        <taxon>Dikarya</taxon>
        <taxon>Basidiomycota</taxon>
        <taxon>Agaricomycotina</taxon>
        <taxon>Agaricomycetes</taxon>
        <taxon>Agaricomycetidae</taxon>
        <taxon>Agaricales</taxon>
        <taxon>Marasmiineae</taxon>
        <taxon>Mycenaceae</taxon>
        <taxon>Mycena</taxon>
    </lineage>
</organism>
<feature type="region of interest" description="Disordered" evidence="1">
    <location>
        <begin position="1"/>
        <end position="85"/>
    </location>
</feature>
<evidence type="ECO:0000313" key="2">
    <source>
        <dbReference type="EMBL" id="KAJ7735636.1"/>
    </source>
</evidence>
<dbReference type="EMBL" id="JARJLG010000153">
    <property type="protein sequence ID" value="KAJ7735636.1"/>
    <property type="molecule type" value="Genomic_DNA"/>
</dbReference>